<dbReference type="AlphaFoldDB" id="A0A8H3HM99"/>
<name>A0A8H3HM99_9AGAM</name>
<accession>A0A8H3HM99</accession>
<evidence type="ECO:0000313" key="2">
    <source>
        <dbReference type="Proteomes" id="UP000663850"/>
    </source>
</evidence>
<gene>
    <name evidence="1" type="ORF">RDB_LOCUS123104</name>
</gene>
<sequence>MSPPSHPRWGRPIRSYSNLFNADRCALSVDSEIAGLQAMQKISRLATEGYTSAPEDLELDIDISTLESAVRLTLDSTTIRHLANPPVISGCIRLMKGVNRQRTGAASPFSYEYGYLCFKLLAATLNVCLLERWNELEELLASTDKRSPGVAHILTLMRLSDGVLNQFLILVDGGNCDEALGWSDVAVHHRREPLLSQSNISTLLDLLWDDRKLFLQALSRGDPAECGLSGLLFYLSRYVARERDFQQNQEWKSLNTQVYELALRYLLVAHQTQREATLLVTNVTTCSNRWPKTAKHLDEGDSRLIATEFIKLMSNPENSEFLMGRGPSVLLRFVPHTIDRHALGVLPAVMECVIRSGWLQMIDADNEEGIEPFIHLFFGPL</sequence>
<evidence type="ECO:0000313" key="1">
    <source>
        <dbReference type="EMBL" id="CAE6525233.1"/>
    </source>
</evidence>
<dbReference type="Proteomes" id="UP000663850">
    <property type="component" value="Unassembled WGS sequence"/>
</dbReference>
<proteinExistence type="predicted"/>
<protein>
    <submittedName>
        <fullName evidence="1">Uncharacterized protein</fullName>
    </submittedName>
</protein>
<dbReference type="EMBL" id="CAJMWZ010006614">
    <property type="protein sequence ID" value="CAE6525233.1"/>
    <property type="molecule type" value="Genomic_DNA"/>
</dbReference>
<comment type="caution">
    <text evidence="1">The sequence shown here is derived from an EMBL/GenBank/DDBJ whole genome shotgun (WGS) entry which is preliminary data.</text>
</comment>
<reference evidence="1" key="1">
    <citation type="submission" date="2021-01" db="EMBL/GenBank/DDBJ databases">
        <authorList>
            <person name="Kaushik A."/>
        </authorList>
    </citation>
    <scope>NUCLEOTIDE SEQUENCE</scope>
    <source>
        <strain evidence="1">Type strain: AG8-Rh-89/</strain>
    </source>
</reference>
<organism evidence="1 2">
    <name type="scientific">Rhizoctonia solani</name>
    <dbReference type="NCBI Taxonomy" id="456999"/>
    <lineage>
        <taxon>Eukaryota</taxon>
        <taxon>Fungi</taxon>
        <taxon>Dikarya</taxon>
        <taxon>Basidiomycota</taxon>
        <taxon>Agaricomycotina</taxon>
        <taxon>Agaricomycetes</taxon>
        <taxon>Cantharellales</taxon>
        <taxon>Ceratobasidiaceae</taxon>
        <taxon>Rhizoctonia</taxon>
    </lineage>
</organism>